<evidence type="ECO:0000313" key="3">
    <source>
        <dbReference type="Proteomes" id="UP001221411"/>
    </source>
</evidence>
<feature type="chain" id="PRO_5045485990" description="DUF1302 domain-containing protein" evidence="1">
    <location>
        <begin position="28"/>
        <end position="586"/>
    </location>
</feature>
<accession>A0ABT5F026</accession>
<proteinExistence type="predicted"/>
<keyword evidence="3" id="KW-1185">Reference proteome</keyword>
<gene>
    <name evidence="2" type="ORF">POL67_39180</name>
</gene>
<organism evidence="2 3">
    <name type="scientific">Polyangium mundeleinium</name>
    <dbReference type="NCBI Taxonomy" id="2995306"/>
    <lineage>
        <taxon>Bacteria</taxon>
        <taxon>Pseudomonadati</taxon>
        <taxon>Myxococcota</taxon>
        <taxon>Polyangia</taxon>
        <taxon>Polyangiales</taxon>
        <taxon>Polyangiaceae</taxon>
        <taxon>Polyangium</taxon>
    </lineage>
</organism>
<reference evidence="2 3" key="1">
    <citation type="submission" date="2022-11" db="EMBL/GenBank/DDBJ databases">
        <title>Minimal conservation of predation-associated metabolite biosynthetic gene clusters underscores biosynthetic potential of Myxococcota including descriptions for ten novel species: Archangium lansinium sp. nov., Myxococcus landrumus sp. nov., Nannocystis bai.</title>
        <authorList>
            <person name="Ahearne A."/>
            <person name="Stevens C."/>
            <person name="Dowd S."/>
        </authorList>
    </citation>
    <scope>NUCLEOTIDE SEQUENCE [LARGE SCALE GENOMIC DNA]</scope>
    <source>
        <strain evidence="2 3">RJM3</strain>
    </source>
</reference>
<keyword evidence="1" id="KW-0732">Signal</keyword>
<sequence>MYRHVRRGSATVCALALLLGAAPSAHADDELELDWSGRIQSDLRFRMQPVGVGEWYSRQELPAGVERNWNTLGLKLEANYGRFHGVAAVDFVWSGYPERMTAIGDLSRVEKAEPYRLEARSIYMEAEGIFVKGLDLRIGQQVVNWGVGDQFNPTNNLNPDDLRDPLLFGRQVANFMVKADYWINEDWSISGVLVPLFKPAMLPLSGSLAVAQLDRLPFVSDSLRQRVVAEQAAAQTLFGHPTIIGNVTPVLPEPTFDNMQVAYRIAGTIKEHDIALSYYNGRTDFPQPRSNHTRQALGRRCNPSDTNDCVEGLLLTDVTLEYPRMHVYGLNVTGEVNPFSWISEEINGLGYRFEGALVVPQSQSIRLTNDALALGIPQAAGEYDYDGDGRPGGPGGREPLVVNNTPFLKWVLGLDYTFGEHVYVNAMWVHGLVDEYGAGDWIKEGYTVRQSGVIEGSNVLACALSKNGQTCSREILRPRLGDYVVLGADFKFANQAGMFRLFTILDATPLVEDTWDDEQGKRVQRKISPLSAEGFSMVIFPELDYNFGNGLELAAGALLQLGKPYTKFGSPETGGSTVFTRAKYSF</sequence>
<name>A0ABT5F026_9BACT</name>
<evidence type="ECO:0000313" key="2">
    <source>
        <dbReference type="EMBL" id="MDC0747420.1"/>
    </source>
</evidence>
<dbReference type="Proteomes" id="UP001221411">
    <property type="component" value="Unassembled WGS sequence"/>
</dbReference>
<comment type="caution">
    <text evidence="2">The sequence shown here is derived from an EMBL/GenBank/DDBJ whole genome shotgun (WGS) entry which is preliminary data.</text>
</comment>
<evidence type="ECO:0000256" key="1">
    <source>
        <dbReference type="SAM" id="SignalP"/>
    </source>
</evidence>
<dbReference type="RefSeq" id="WP_271925875.1">
    <property type="nucleotide sequence ID" value="NZ_JAQNDO010000001.1"/>
</dbReference>
<evidence type="ECO:0008006" key="4">
    <source>
        <dbReference type="Google" id="ProtNLM"/>
    </source>
</evidence>
<feature type="signal peptide" evidence="1">
    <location>
        <begin position="1"/>
        <end position="27"/>
    </location>
</feature>
<protein>
    <recommendedName>
        <fullName evidence="4">DUF1302 domain-containing protein</fullName>
    </recommendedName>
</protein>
<dbReference type="EMBL" id="JAQNDO010000001">
    <property type="protein sequence ID" value="MDC0747420.1"/>
    <property type="molecule type" value="Genomic_DNA"/>
</dbReference>